<organism evidence="5 6">
    <name type="scientific">Candidatus Brocadia fulgida</name>
    <dbReference type="NCBI Taxonomy" id="380242"/>
    <lineage>
        <taxon>Bacteria</taxon>
        <taxon>Pseudomonadati</taxon>
        <taxon>Planctomycetota</taxon>
        <taxon>Candidatus Brocadiia</taxon>
        <taxon>Candidatus Brocadiales</taxon>
        <taxon>Candidatus Brocadiaceae</taxon>
        <taxon>Candidatus Brocadia</taxon>
    </lineage>
</organism>
<dbReference type="AlphaFoldDB" id="A0A0M2UWG3"/>
<proteinExistence type="predicted"/>
<dbReference type="Proteomes" id="UP000034954">
    <property type="component" value="Unassembled WGS sequence"/>
</dbReference>
<protein>
    <submittedName>
        <fullName evidence="5">H+-driven flagellar motor component MotB</fullName>
    </submittedName>
</protein>
<evidence type="ECO:0000256" key="3">
    <source>
        <dbReference type="SAM" id="Phobius"/>
    </source>
</evidence>
<gene>
    <name evidence="5" type="primary">motB_1</name>
    <name evidence="5" type="ORF">BROFUL_00879</name>
</gene>
<name>A0A0M2UWG3_9BACT</name>
<comment type="caution">
    <text evidence="5">The sequence shown here is derived from an EMBL/GenBank/DDBJ whole genome shotgun (WGS) entry which is preliminary data.</text>
</comment>
<dbReference type="InterPro" id="IPR036737">
    <property type="entry name" value="OmpA-like_sf"/>
</dbReference>
<reference evidence="5 6" key="1">
    <citation type="journal article" date="2013" name="BMC Microbiol.">
        <title>Identification of the type II cytochrome c maturation pathway in anammox bacteria by comparative genomics.</title>
        <authorList>
            <person name="Ferousi C."/>
            <person name="Speth D.R."/>
            <person name="Reimann J."/>
            <person name="Op den Camp H.J."/>
            <person name="Allen J.W."/>
            <person name="Keltjens J.T."/>
            <person name="Jetten M.S."/>
        </authorList>
    </citation>
    <scope>NUCLEOTIDE SEQUENCE [LARGE SCALE GENOMIC DNA]</scope>
    <source>
        <strain evidence="5">RU1</strain>
    </source>
</reference>
<keyword evidence="5" id="KW-0282">Flagellum</keyword>
<dbReference type="Pfam" id="PF13677">
    <property type="entry name" value="MotB_plug"/>
    <property type="match status" value="1"/>
</dbReference>
<feature type="domain" description="Motility protein B-like N-terminal" evidence="4">
    <location>
        <begin position="6"/>
        <end position="47"/>
    </location>
</feature>
<evidence type="ECO:0000256" key="1">
    <source>
        <dbReference type="ARBA" id="ARBA00004370"/>
    </source>
</evidence>
<dbReference type="EMBL" id="LAQJ01000106">
    <property type="protein sequence ID" value="KKO20408.1"/>
    <property type="molecule type" value="Genomic_DNA"/>
</dbReference>
<evidence type="ECO:0000313" key="5">
    <source>
        <dbReference type="EMBL" id="KKO20408.1"/>
    </source>
</evidence>
<keyword evidence="3" id="KW-0812">Transmembrane</keyword>
<evidence type="ECO:0000259" key="4">
    <source>
        <dbReference type="Pfam" id="PF13677"/>
    </source>
</evidence>
<keyword evidence="2 3" id="KW-0472">Membrane</keyword>
<dbReference type="Gene3D" id="3.30.1330.60">
    <property type="entry name" value="OmpA-like domain"/>
    <property type="match status" value="1"/>
</dbReference>
<evidence type="ECO:0000313" key="6">
    <source>
        <dbReference type="Proteomes" id="UP000034954"/>
    </source>
</evidence>
<keyword evidence="3" id="KW-1133">Transmembrane helix</keyword>
<comment type="subcellular location">
    <subcellularLocation>
        <location evidence="1">Membrane</location>
    </subcellularLocation>
</comment>
<keyword evidence="5" id="KW-0969">Cilium</keyword>
<dbReference type="GO" id="GO:0016020">
    <property type="term" value="C:membrane"/>
    <property type="evidence" value="ECO:0007669"/>
    <property type="project" value="UniProtKB-SubCell"/>
</dbReference>
<sequence>MSDEGGSSGGHGGPVWLLTYCDLITLLVAFFVMMISFSTINVDKYKEDIPKIEESFDSERWSERFTGVFEEGLQTKGEGYSGGKTGESLLTGGKKPLETFFEKELEEERRFEEEDQHEENFVDPEEMYNFLSGFTKRGGLAKGIDIEDVKIGCRIKIPTDLCFKKGESALTGQAYDIFDVLGTALRTMRGKIVVATNAGKALQQGREFLSDVSVDRAANICDLLAMRENIEPKRIAISRHYSADTAEENMIAIVIFKK</sequence>
<feature type="transmembrane region" description="Helical" evidence="3">
    <location>
        <begin position="15"/>
        <end position="37"/>
    </location>
</feature>
<evidence type="ECO:0000256" key="2">
    <source>
        <dbReference type="ARBA" id="ARBA00023136"/>
    </source>
</evidence>
<accession>A0A0M2UWG3</accession>
<keyword evidence="5" id="KW-0966">Cell projection</keyword>
<keyword evidence="6" id="KW-1185">Reference proteome</keyword>
<dbReference type="InterPro" id="IPR025713">
    <property type="entry name" value="MotB-like_N_dom"/>
</dbReference>